<evidence type="ECO:0000313" key="2">
    <source>
        <dbReference type="Proteomes" id="UP001183585"/>
    </source>
</evidence>
<name>A0ABU2CLN8_9MICO</name>
<dbReference type="Proteomes" id="UP001183585">
    <property type="component" value="Unassembled WGS sequence"/>
</dbReference>
<keyword evidence="2" id="KW-1185">Reference proteome</keyword>
<dbReference type="SUPFAM" id="SSF56112">
    <property type="entry name" value="Protein kinase-like (PK-like)"/>
    <property type="match status" value="1"/>
</dbReference>
<proteinExistence type="predicted"/>
<organism evidence="1 2">
    <name type="scientific">Promicromonospora iranensis</name>
    <dbReference type="NCBI Taxonomy" id="1105144"/>
    <lineage>
        <taxon>Bacteria</taxon>
        <taxon>Bacillati</taxon>
        <taxon>Actinomycetota</taxon>
        <taxon>Actinomycetes</taxon>
        <taxon>Micrococcales</taxon>
        <taxon>Promicromonosporaceae</taxon>
        <taxon>Promicromonospora</taxon>
    </lineage>
</organism>
<accession>A0ABU2CLN8</accession>
<protein>
    <recommendedName>
        <fullName evidence="3">Phosphotransferase family enzyme</fullName>
    </recommendedName>
</protein>
<gene>
    <name evidence="1" type="ORF">J2S48_001743</name>
</gene>
<reference evidence="1 2" key="1">
    <citation type="submission" date="2023-07" db="EMBL/GenBank/DDBJ databases">
        <title>Sequencing the genomes of 1000 actinobacteria strains.</title>
        <authorList>
            <person name="Klenk H.-P."/>
        </authorList>
    </citation>
    <scope>NUCLEOTIDE SEQUENCE [LARGE SCALE GENOMIC DNA]</scope>
    <source>
        <strain evidence="1 2">DSM 45554</strain>
    </source>
</reference>
<evidence type="ECO:0000313" key="1">
    <source>
        <dbReference type="EMBL" id="MDR7382228.1"/>
    </source>
</evidence>
<comment type="caution">
    <text evidence="1">The sequence shown here is derived from an EMBL/GenBank/DDBJ whole genome shotgun (WGS) entry which is preliminary data.</text>
</comment>
<evidence type="ECO:0008006" key="3">
    <source>
        <dbReference type="Google" id="ProtNLM"/>
    </source>
</evidence>
<dbReference type="EMBL" id="JAVDYE010000001">
    <property type="protein sequence ID" value="MDR7382228.1"/>
    <property type="molecule type" value="Genomic_DNA"/>
</dbReference>
<dbReference type="RefSeq" id="WP_274993504.1">
    <property type="nucleotide sequence ID" value="NZ_JAJQQP010000004.1"/>
</dbReference>
<sequence length="321" mass="34596">MTRVRPTWPDLPTHVRDAVVARLGGPVAGWTSHDGGYSPGWALTLRTAAGSVFVKVASTEHEVAARLHRQEAQRAAALPDGVPAPAFRWSMELPEPAGAEPAWVIVASDVVRGRAPRAEPWDLDDLDRLQRLARRIAEHEVREGGVFPDFGGKVLPDPALLADERPEGLATYDPWLAENLDRLAEIASPERQEEASAGPHLVHGDLRADNALIARQADGVEDAVAVDWPYAARGAAFLDQIGMLPAVRGAGGPTPQQVLDRTPLPAGTDAEAVTVWVAVLTAYFARGSLLDPPPGIPHLRAFQRIQAEACIPWLRDRLHAG</sequence>
<dbReference type="InterPro" id="IPR011009">
    <property type="entry name" value="Kinase-like_dom_sf"/>
</dbReference>